<evidence type="ECO:0008006" key="4">
    <source>
        <dbReference type="Google" id="ProtNLM"/>
    </source>
</evidence>
<feature type="transmembrane region" description="Helical" evidence="1">
    <location>
        <begin position="421"/>
        <end position="442"/>
    </location>
</feature>
<feature type="transmembrane region" description="Helical" evidence="1">
    <location>
        <begin position="492"/>
        <end position="511"/>
    </location>
</feature>
<organism evidence="2 3">
    <name type="scientific">Maribacter aquivivus</name>
    <dbReference type="NCBI Taxonomy" id="228958"/>
    <lineage>
        <taxon>Bacteria</taxon>
        <taxon>Pseudomonadati</taxon>
        <taxon>Bacteroidota</taxon>
        <taxon>Flavobacteriia</taxon>
        <taxon>Flavobacteriales</taxon>
        <taxon>Flavobacteriaceae</taxon>
        <taxon>Maribacter</taxon>
    </lineage>
</organism>
<keyword evidence="1" id="KW-0472">Membrane</keyword>
<evidence type="ECO:0000313" key="2">
    <source>
        <dbReference type="EMBL" id="SHJ71908.1"/>
    </source>
</evidence>
<feature type="transmembrane region" description="Helical" evidence="1">
    <location>
        <begin position="12"/>
        <end position="30"/>
    </location>
</feature>
<evidence type="ECO:0000313" key="3">
    <source>
        <dbReference type="Proteomes" id="UP000184314"/>
    </source>
</evidence>
<keyword evidence="1" id="KW-0812">Transmembrane</keyword>
<dbReference type="STRING" id="228958.SAMN04488007_1203"/>
<dbReference type="EMBL" id="FQZX01000001">
    <property type="protein sequence ID" value="SHJ71908.1"/>
    <property type="molecule type" value="Genomic_DNA"/>
</dbReference>
<dbReference type="RefSeq" id="WP_073242146.1">
    <property type="nucleotide sequence ID" value="NZ_FQZX01000001.1"/>
</dbReference>
<reference evidence="3" key="1">
    <citation type="submission" date="2016-11" db="EMBL/GenBank/DDBJ databases">
        <authorList>
            <person name="Varghese N."/>
            <person name="Submissions S."/>
        </authorList>
    </citation>
    <scope>NUCLEOTIDE SEQUENCE [LARGE SCALE GENOMIC DNA]</scope>
    <source>
        <strain evidence="3">DSM 16478</strain>
    </source>
</reference>
<feature type="transmembrane region" description="Helical" evidence="1">
    <location>
        <begin position="454"/>
        <end position="471"/>
    </location>
</feature>
<feature type="transmembrane region" description="Helical" evidence="1">
    <location>
        <begin position="101"/>
        <end position="119"/>
    </location>
</feature>
<feature type="transmembrane region" description="Helical" evidence="1">
    <location>
        <begin position="61"/>
        <end position="81"/>
    </location>
</feature>
<dbReference type="AlphaFoldDB" id="A0A1M6LL63"/>
<sequence>MGKTSIHILTNFKIGLRWFLIIGILIELSIFPSLANVYGCIMAVISFSVFSYFLQEKYIRFFPFAFLMYLSMFMYRYLPLIGTLTECKPISYGFERPFETFLYEIILFLISSLAFYLACQNSSKKLKNNFIQETLFKLRFFEITPTIIWGLGIIGLMIRIYNFSAGGVEYGDVTGKFLAGLDYLMYAPLCLFYPSLLHIKYTHLKSVLLYTGIIFIINIASNSRESIISPIAIMAILTFLYIVLNDIKIYNYLSPFKTICLGVTLWFIIGLLSNVSLAMLHTRKVRAKVDKLELFEQTVNTLQNESLMNRIKSVKFKKKDKNSTKYNEGWTEDYLDNFMMARYANLRITDETLYYAEKKGYSNPLMRELFKTNLLSLFPTPLLRFLNIHIDKSKMEFSRGDFLYGSGFGGYRITSHIGDGLATFGFWYFPIQFIVFFIIFKLLNSFVFFGEKGLQYAPFALMNVFIFLGMFRNANGITRDFSYIIRGYLEGIFTYLVIFHIVRLAINLISANSSNKRELGYKKN</sequence>
<name>A0A1M6LL63_9FLAO</name>
<feature type="transmembrane region" description="Helical" evidence="1">
    <location>
        <begin position="140"/>
        <end position="161"/>
    </location>
</feature>
<keyword evidence="1" id="KW-1133">Transmembrane helix</keyword>
<accession>A0A1M6LL63</accession>
<dbReference type="Proteomes" id="UP000184314">
    <property type="component" value="Unassembled WGS sequence"/>
</dbReference>
<feature type="transmembrane region" description="Helical" evidence="1">
    <location>
        <begin position="227"/>
        <end position="244"/>
    </location>
</feature>
<proteinExistence type="predicted"/>
<gene>
    <name evidence="2" type="ORF">SAMN04488007_1203</name>
</gene>
<protein>
    <recommendedName>
        <fullName evidence="4">O-antigen polysaccharide polymerase Wzy</fullName>
    </recommendedName>
</protein>
<feature type="transmembrane region" description="Helical" evidence="1">
    <location>
        <begin position="256"/>
        <end position="280"/>
    </location>
</feature>
<keyword evidence="3" id="KW-1185">Reference proteome</keyword>
<dbReference type="OrthoDB" id="8949626at2"/>
<evidence type="ECO:0000256" key="1">
    <source>
        <dbReference type="SAM" id="Phobius"/>
    </source>
</evidence>